<dbReference type="InterPro" id="IPR050834">
    <property type="entry name" value="Glycosyltransf_2"/>
</dbReference>
<keyword evidence="4" id="KW-1185">Reference proteome</keyword>
<dbReference type="InterPro" id="IPR029044">
    <property type="entry name" value="Nucleotide-diphossugar_trans"/>
</dbReference>
<feature type="domain" description="Glycosyltransferase 2-like" evidence="2">
    <location>
        <begin position="5"/>
        <end position="173"/>
    </location>
</feature>
<dbReference type="PANTHER" id="PTHR43685">
    <property type="entry name" value="GLYCOSYLTRANSFERASE"/>
    <property type="match status" value="1"/>
</dbReference>
<gene>
    <name evidence="3" type="ORF">NSJP_3794</name>
</gene>
<feature type="transmembrane region" description="Helical" evidence="1">
    <location>
        <begin position="270"/>
        <end position="291"/>
    </location>
</feature>
<dbReference type="SUPFAM" id="SSF53448">
    <property type="entry name" value="Nucleotide-diphospho-sugar transferases"/>
    <property type="match status" value="1"/>
</dbReference>
<dbReference type="KEGG" id="nja:NSJP_3794"/>
<keyword evidence="3" id="KW-0328">Glycosyltransferase</keyword>
<dbReference type="EC" id="2.4.-.-" evidence="3"/>
<dbReference type="Gene3D" id="3.90.550.10">
    <property type="entry name" value="Spore Coat Polysaccharide Biosynthesis Protein SpsA, Chain A"/>
    <property type="match status" value="1"/>
</dbReference>
<dbReference type="InterPro" id="IPR001173">
    <property type="entry name" value="Glyco_trans_2-like"/>
</dbReference>
<dbReference type="PANTHER" id="PTHR43685:SF2">
    <property type="entry name" value="GLYCOSYLTRANSFERASE 2-LIKE DOMAIN-CONTAINING PROTEIN"/>
    <property type="match status" value="1"/>
</dbReference>
<feature type="transmembrane region" description="Helical" evidence="1">
    <location>
        <begin position="245"/>
        <end position="264"/>
    </location>
</feature>
<dbReference type="STRING" id="1325564.NSJP_3794"/>
<dbReference type="EMBL" id="LT828648">
    <property type="protein sequence ID" value="SLM49961.1"/>
    <property type="molecule type" value="Genomic_DNA"/>
</dbReference>
<evidence type="ECO:0000256" key="1">
    <source>
        <dbReference type="SAM" id="Phobius"/>
    </source>
</evidence>
<dbReference type="OrthoDB" id="9810303at2"/>
<name>A0A1W1IAM0_9BACT</name>
<dbReference type="RefSeq" id="WP_080888130.1">
    <property type="nucleotide sequence ID" value="NZ_LT828648.1"/>
</dbReference>
<evidence type="ECO:0000313" key="4">
    <source>
        <dbReference type="Proteomes" id="UP000192042"/>
    </source>
</evidence>
<feature type="transmembrane region" description="Helical" evidence="1">
    <location>
        <begin position="298"/>
        <end position="322"/>
    </location>
</feature>
<sequence length="344" mass="37927">MPLVSIIVPCRNESRYIELCIRSILAQDFPPTDFEVVVVDGMSDDGTREILARLAKPNTNLRVVDNPSRSTPCAFNIGIEAARGQHVAILGAHTEYAPTYVRTCTELLAAHPEACCVGGPIISKGRGLFGRAVAAVMAHPVGIGNAKHRYPNYEGYAEGACFPMFRKAVFDKIGLYDPSLIRNQDDELNYRVALHGEKVFISPKAQCTYFVRETPSELFRQYFQYGYWRVAVLRKHRLPSAFRQIVPPCFLLLSCITLVGGLLLPSWWRLTAAFLPFIYGGILTAVGVGLVRTSGWRIGLLVPVAASIIHTAYATGFTWAAVSSRRPVVSSPSHMKGECHASRT</sequence>
<dbReference type="AlphaFoldDB" id="A0A1W1IAM0"/>
<keyword evidence="1" id="KW-0812">Transmembrane</keyword>
<evidence type="ECO:0000259" key="2">
    <source>
        <dbReference type="Pfam" id="PF00535"/>
    </source>
</evidence>
<keyword evidence="1" id="KW-1133">Transmembrane helix</keyword>
<protein>
    <submittedName>
        <fullName evidence="3">Putative Succinoglycan biosynthesis protein ExoA</fullName>
        <ecNumber evidence="3">2.4.-.-</ecNumber>
    </submittedName>
</protein>
<proteinExistence type="predicted"/>
<dbReference type="Pfam" id="PF00535">
    <property type="entry name" value="Glycos_transf_2"/>
    <property type="match status" value="1"/>
</dbReference>
<keyword evidence="1" id="KW-0472">Membrane</keyword>
<reference evidence="3 4" key="1">
    <citation type="submission" date="2017-03" db="EMBL/GenBank/DDBJ databases">
        <authorList>
            <person name="Afonso C.L."/>
            <person name="Miller P.J."/>
            <person name="Scott M.A."/>
            <person name="Spackman E."/>
            <person name="Goraichik I."/>
            <person name="Dimitrov K.M."/>
            <person name="Suarez D.L."/>
            <person name="Swayne D.E."/>
        </authorList>
    </citation>
    <scope>NUCLEOTIDE SEQUENCE [LARGE SCALE GENOMIC DNA]</scope>
    <source>
        <strain evidence="3">Genome sequencing of Nitrospira japonica strain NJ11</strain>
    </source>
</reference>
<keyword evidence="3" id="KW-0808">Transferase</keyword>
<dbReference type="Proteomes" id="UP000192042">
    <property type="component" value="Chromosome I"/>
</dbReference>
<dbReference type="CDD" id="cd02525">
    <property type="entry name" value="Succinoglycan_BP_ExoA"/>
    <property type="match status" value="1"/>
</dbReference>
<accession>A0A1W1IAM0</accession>
<organism evidence="3 4">
    <name type="scientific">Nitrospira japonica</name>
    <dbReference type="NCBI Taxonomy" id="1325564"/>
    <lineage>
        <taxon>Bacteria</taxon>
        <taxon>Pseudomonadati</taxon>
        <taxon>Nitrospirota</taxon>
        <taxon>Nitrospiria</taxon>
        <taxon>Nitrospirales</taxon>
        <taxon>Nitrospiraceae</taxon>
        <taxon>Nitrospira</taxon>
    </lineage>
</organism>
<evidence type="ECO:0000313" key="3">
    <source>
        <dbReference type="EMBL" id="SLM49961.1"/>
    </source>
</evidence>
<dbReference type="GO" id="GO:0016757">
    <property type="term" value="F:glycosyltransferase activity"/>
    <property type="evidence" value="ECO:0007669"/>
    <property type="project" value="UniProtKB-KW"/>
</dbReference>